<dbReference type="Gramene" id="OB03G17820.1">
    <property type="protein sequence ID" value="OB03G17820.1"/>
    <property type="gene ID" value="OB03G17820"/>
</dbReference>
<evidence type="ECO:0000256" key="1">
    <source>
        <dbReference type="SAM" id="MobiDB-lite"/>
    </source>
</evidence>
<dbReference type="EnsemblPlants" id="OB03G17820.1">
    <property type="protein sequence ID" value="OB03G17820.1"/>
    <property type="gene ID" value="OB03G17820"/>
</dbReference>
<dbReference type="AlphaFoldDB" id="J3LL56"/>
<protein>
    <submittedName>
        <fullName evidence="2">Uncharacterized protein</fullName>
    </submittedName>
</protein>
<keyword evidence="3" id="KW-1185">Reference proteome</keyword>
<feature type="region of interest" description="Disordered" evidence="1">
    <location>
        <begin position="127"/>
        <end position="197"/>
    </location>
</feature>
<feature type="region of interest" description="Disordered" evidence="1">
    <location>
        <begin position="76"/>
        <end position="115"/>
    </location>
</feature>
<accession>J3LL56</accession>
<evidence type="ECO:0000313" key="3">
    <source>
        <dbReference type="Proteomes" id="UP000006038"/>
    </source>
</evidence>
<organism evidence="2">
    <name type="scientific">Oryza brachyantha</name>
    <name type="common">malo sina</name>
    <dbReference type="NCBI Taxonomy" id="4533"/>
    <lineage>
        <taxon>Eukaryota</taxon>
        <taxon>Viridiplantae</taxon>
        <taxon>Streptophyta</taxon>
        <taxon>Embryophyta</taxon>
        <taxon>Tracheophyta</taxon>
        <taxon>Spermatophyta</taxon>
        <taxon>Magnoliopsida</taxon>
        <taxon>Liliopsida</taxon>
        <taxon>Poales</taxon>
        <taxon>Poaceae</taxon>
        <taxon>BOP clade</taxon>
        <taxon>Oryzoideae</taxon>
        <taxon>Oryzeae</taxon>
        <taxon>Oryzinae</taxon>
        <taxon>Oryza</taxon>
    </lineage>
</organism>
<dbReference type="Proteomes" id="UP000006038">
    <property type="component" value="Chromosome 3"/>
</dbReference>
<feature type="region of interest" description="Disordered" evidence="1">
    <location>
        <begin position="17"/>
        <end position="55"/>
    </location>
</feature>
<dbReference type="HOGENOM" id="CLU_1386089_0_0_1"/>
<feature type="compositionally biased region" description="Basic and acidic residues" evidence="1">
    <location>
        <begin position="18"/>
        <end position="39"/>
    </location>
</feature>
<name>J3LL56_ORYBR</name>
<reference evidence="2" key="2">
    <citation type="submission" date="2013-04" db="UniProtKB">
        <authorList>
            <consortium name="EnsemblPlants"/>
        </authorList>
    </citation>
    <scope>IDENTIFICATION</scope>
</reference>
<feature type="compositionally biased region" description="Low complexity" evidence="1">
    <location>
        <begin position="44"/>
        <end position="55"/>
    </location>
</feature>
<sequence>MWGRFWLGPACQAASSDVLRDLESRDADRVEKRVEERAQRVSGAAPSPFPAQVSVAPSSSGVVAAMRPYESAIKLGRGGKRHRKISMDKQAEQIKASVPSDDEVDEVIPMSDKEKDAVAKVYATARAKMAAASKSNASTTLAPAPAPSTEKSPAPAPSSTPSATTSSPSITLSATVPAPSTTETAPGPAPSTTPSAA</sequence>
<evidence type="ECO:0000313" key="2">
    <source>
        <dbReference type="EnsemblPlants" id="OB03G17820.1"/>
    </source>
</evidence>
<proteinExistence type="predicted"/>
<reference evidence="2" key="1">
    <citation type="journal article" date="2013" name="Nat. Commun.">
        <title>Whole-genome sequencing of Oryza brachyantha reveals mechanisms underlying Oryza genome evolution.</title>
        <authorList>
            <person name="Chen J."/>
            <person name="Huang Q."/>
            <person name="Gao D."/>
            <person name="Wang J."/>
            <person name="Lang Y."/>
            <person name="Liu T."/>
            <person name="Li B."/>
            <person name="Bai Z."/>
            <person name="Luis Goicoechea J."/>
            <person name="Liang C."/>
            <person name="Chen C."/>
            <person name="Zhang W."/>
            <person name="Sun S."/>
            <person name="Liao Y."/>
            <person name="Zhang X."/>
            <person name="Yang L."/>
            <person name="Song C."/>
            <person name="Wang M."/>
            <person name="Shi J."/>
            <person name="Liu G."/>
            <person name="Liu J."/>
            <person name="Zhou H."/>
            <person name="Zhou W."/>
            <person name="Yu Q."/>
            <person name="An N."/>
            <person name="Chen Y."/>
            <person name="Cai Q."/>
            <person name="Wang B."/>
            <person name="Liu B."/>
            <person name="Min J."/>
            <person name="Huang Y."/>
            <person name="Wu H."/>
            <person name="Li Z."/>
            <person name="Zhang Y."/>
            <person name="Yin Y."/>
            <person name="Song W."/>
            <person name="Jiang J."/>
            <person name="Jackson S.A."/>
            <person name="Wing R.A."/>
            <person name="Wang J."/>
            <person name="Chen M."/>
        </authorList>
    </citation>
    <scope>NUCLEOTIDE SEQUENCE [LARGE SCALE GENOMIC DNA]</scope>
    <source>
        <strain evidence="2">cv. IRGC 101232</strain>
    </source>
</reference>